<organism evidence="2 3">
    <name type="scientific">Burkholderia contaminans</name>
    <dbReference type="NCBI Taxonomy" id="488447"/>
    <lineage>
        <taxon>Bacteria</taxon>
        <taxon>Pseudomonadati</taxon>
        <taxon>Pseudomonadota</taxon>
        <taxon>Betaproteobacteria</taxon>
        <taxon>Burkholderiales</taxon>
        <taxon>Burkholderiaceae</taxon>
        <taxon>Burkholderia</taxon>
        <taxon>Burkholderia cepacia complex</taxon>
    </lineage>
</organism>
<dbReference type="RefSeq" id="WP_089462695.1">
    <property type="nucleotide sequence ID" value="NZ_CM009576.1"/>
</dbReference>
<proteinExistence type="predicted"/>
<keyword evidence="1" id="KW-1133">Transmembrane helix</keyword>
<evidence type="ECO:0000313" key="2">
    <source>
        <dbReference type="EMBL" id="POZ85065.1"/>
    </source>
</evidence>
<sequence length="98" mass="10354">MDNSKLTARLASGLLVVALIELLALLFGYGFASSMDDPYMGLRVFITALFWAAGLSAIGVIAAIACLSIDQQARGGTINWALALHGLIVLPGLFMSFH</sequence>
<protein>
    <submittedName>
        <fullName evidence="2">Uncharacterized protein</fullName>
    </submittedName>
</protein>
<dbReference type="Proteomes" id="UP000238655">
    <property type="component" value="Chromosome 2"/>
</dbReference>
<evidence type="ECO:0000256" key="1">
    <source>
        <dbReference type="SAM" id="Phobius"/>
    </source>
</evidence>
<dbReference type="EMBL" id="PQVP01000001">
    <property type="protein sequence ID" value="POZ85065.1"/>
    <property type="molecule type" value="Genomic_DNA"/>
</dbReference>
<evidence type="ECO:0000313" key="3">
    <source>
        <dbReference type="Proteomes" id="UP000238655"/>
    </source>
</evidence>
<feature type="transmembrane region" description="Helical" evidence="1">
    <location>
        <begin position="78"/>
        <end position="97"/>
    </location>
</feature>
<accession>A0A2S5E178</accession>
<feature type="transmembrane region" description="Helical" evidence="1">
    <location>
        <begin position="44"/>
        <end position="66"/>
    </location>
</feature>
<feature type="transmembrane region" description="Helical" evidence="1">
    <location>
        <begin position="12"/>
        <end position="32"/>
    </location>
</feature>
<gene>
    <name evidence="2" type="ORF">C3743_00345</name>
</gene>
<comment type="caution">
    <text evidence="2">The sequence shown here is derived from an EMBL/GenBank/DDBJ whole genome shotgun (WGS) entry which is preliminary data.</text>
</comment>
<name>A0A2S5E178_9BURK</name>
<reference evidence="2 3" key="1">
    <citation type="submission" date="2018-01" db="EMBL/GenBank/DDBJ databases">
        <title>Successful Treatment of Persistent Burkholderia cepacia Bacteremia with Ceftazidime-Avibactam.</title>
        <authorList>
            <person name="Tamma P."/>
            <person name="Fan Y."/>
            <person name="Bergman Y."/>
            <person name="Sick-Samuels A."/>
            <person name="Hsu A."/>
            <person name="Timp W."/>
            <person name="Simner P."/>
        </authorList>
    </citation>
    <scope>NUCLEOTIDE SEQUENCE [LARGE SCALE GENOMIC DNA]</scope>
    <source>
        <strain evidence="2 3">170816</strain>
    </source>
</reference>
<keyword evidence="1" id="KW-0472">Membrane</keyword>
<dbReference type="AlphaFoldDB" id="A0A2S5E178"/>
<keyword evidence="1" id="KW-0812">Transmembrane</keyword>